<evidence type="ECO:0000256" key="8">
    <source>
        <dbReference type="ARBA" id="ARBA00023136"/>
    </source>
</evidence>
<dbReference type="Pfam" id="PF07963">
    <property type="entry name" value="N_methyl"/>
    <property type="match status" value="1"/>
</dbReference>
<evidence type="ECO:0000256" key="5">
    <source>
        <dbReference type="ARBA" id="ARBA00022519"/>
    </source>
</evidence>
<feature type="transmembrane region" description="Helical" evidence="11">
    <location>
        <begin position="20"/>
        <end position="43"/>
    </location>
</feature>
<dbReference type="Proteomes" id="UP000199423">
    <property type="component" value="Unassembled WGS sequence"/>
</dbReference>
<protein>
    <recommendedName>
        <fullName evidence="2">Type II secretion system protein H</fullName>
    </recommendedName>
    <alternativeName>
        <fullName evidence="10">General secretion pathway protein H</fullName>
    </alternativeName>
</protein>
<evidence type="ECO:0000313" key="13">
    <source>
        <dbReference type="EMBL" id="SFV33460.1"/>
    </source>
</evidence>
<name>A0A1I7NFP2_9HYPH</name>
<keyword evidence="7 11" id="KW-1133">Transmembrane helix</keyword>
<evidence type="ECO:0000256" key="11">
    <source>
        <dbReference type="SAM" id="Phobius"/>
    </source>
</evidence>
<dbReference type="InterPro" id="IPR045584">
    <property type="entry name" value="Pilin-like"/>
</dbReference>
<evidence type="ECO:0000256" key="4">
    <source>
        <dbReference type="ARBA" id="ARBA00022481"/>
    </source>
</evidence>
<keyword evidence="3" id="KW-1003">Cell membrane</keyword>
<dbReference type="InterPro" id="IPR022346">
    <property type="entry name" value="T2SS_GspH"/>
</dbReference>
<evidence type="ECO:0000256" key="6">
    <source>
        <dbReference type="ARBA" id="ARBA00022692"/>
    </source>
</evidence>
<dbReference type="NCBIfam" id="TIGR02532">
    <property type="entry name" value="IV_pilin_GFxxxE"/>
    <property type="match status" value="1"/>
</dbReference>
<gene>
    <name evidence="13" type="ORF">SAMN04488557_2000</name>
</gene>
<keyword evidence="5" id="KW-0997">Cell inner membrane</keyword>
<accession>A0A1I7NFP2</accession>
<dbReference type="PROSITE" id="PS00409">
    <property type="entry name" value="PROKAR_NTER_METHYL"/>
    <property type="match status" value="1"/>
</dbReference>
<comment type="similarity">
    <text evidence="9">Belongs to the GSP H family.</text>
</comment>
<dbReference type="EMBL" id="FPCH01000002">
    <property type="protein sequence ID" value="SFV33460.1"/>
    <property type="molecule type" value="Genomic_DNA"/>
</dbReference>
<dbReference type="GO" id="GO:0005886">
    <property type="term" value="C:plasma membrane"/>
    <property type="evidence" value="ECO:0007669"/>
    <property type="project" value="UniProtKB-SubCell"/>
</dbReference>
<keyword evidence="6 11" id="KW-0812">Transmembrane</keyword>
<proteinExistence type="inferred from homology"/>
<evidence type="ECO:0000256" key="1">
    <source>
        <dbReference type="ARBA" id="ARBA00004377"/>
    </source>
</evidence>
<comment type="subcellular location">
    <subcellularLocation>
        <location evidence="1">Cell inner membrane</location>
        <topology evidence="1">Single-pass membrane protein</topology>
    </subcellularLocation>
</comment>
<evidence type="ECO:0000256" key="2">
    <source>
        <dbReference type="ARBA" id="ARBA00021549"/>
    </source>
</evidence>
<dbReference type="InterPro" id="IPR012902">
    <property type="entry name" value="N_methyl_site"/>
</dbReference>
<reference evidence="14" key="1">
    <citation type="submission" date="2016-10" db="EMBL/GenBank/DDBJ databases">
        <authorList>
            <person name="Varghese N."/>
            <person name="Submissions S."/>
        </authorList>
    </citation>
    <scope>NUCLEOTIDE SEQUENCE [LARGE SCALE GENOMIC DNA]</scope>
    <source>
        <strain evidence="14">DSM 1565</strain>
    </source>
</reference>
<evidence type="ECO:0000259" key="12">
    <source>
        <dbReference type="Pfam" id="PF12019"/>
    </source>
</evidence>
<keyword evidence="4" id="KW-0488">Methylation</keyword>
<dbReference type="GO" id="GO:0015628">
    <property type="term" value="P:protein secretion by the type II secretion system"/>
    <property type="evidence" value="ECO:0007669"/>
    <property type="project" value="InterPro"/>
</dbReference>
<dbReference type="Pfam" id="PF12019">
    <property type="entry name" value="GspH"/>
    <property type="match status" value="1"/>
</dbReference>
<dbReference type="AlphaFoldDB" id="A0A1I7NFP2"/>
<organism evidence="13 14">
    <name type="scientific">Hyphomicrobium facile</name>
    <dbReference type="NCBI Taxonomy" id="51670"/>
    <lineage>
        <taxon>Bacteria</taxon>
        <taxon>Pseudomonadati</taxon>
        <taxon>Pseudomonadota</taxon>
        <taxon>Alphaproteobacteria</taxon>
        <taxon>Hyphomicrobiales</taxon>
        <taxon>Hyphomicrobiaceae</taxon>
        <taxon>Hyphomicrobium</taxon>
    </lineage>
</organism>
<dbReference type="GO" id="GO:0015627">
    <property type="term" value="C:type II protein secretion system complex"/>
    <property type="evidence" value="ECO:0007669"/>
    <property type="project" value="InterPro"/>
</dbReference>
<evidence type="ECO:0000256" key="10">
    <source>
        <dbReference type="ARBA" id="ARBA00030775"/>
    </source>
</evidence>
<evidence type="ECO:0000256" key="9">
    <source>
        <dbReference type="ARBA" id="ARBA00025772"/>
    </source>
</evidence>
<evidence type="ECO:0000256" key="7">
    <source>
        <dbReference type="ARBA" id="ARBA00022989"/>
    </source>
</evidence>
<feature type="domain" description="General secretion pathway GspH" evidence="12">
    <location>
        <begin position="59"/>
        <end position="151"/>
    </location>
</feature>
<keyword evidence="8 11" id="KW-0472">Membrane</keyword>
<dbReference type="RefSeq" id="WP_244531180.1">
    <property type="nucleotide sequence ID" value="NZ_FPCH01000002.1"/>
</dbReference>
<keyword evidence="14" id="KW-1185">Reference proteome</keyword>
<sequence>MIPAASLIPPRARRPKEAGFTLVEILAVMSVAVVAAGAISFAFRNPSPGLKVKNAAMMTASRLRDLRATAMARGEERVVQIEPVHRLIRFDDGRPDLRLDPSIDIAVTSADGERGSAQSAGIRFFPNGSSTGATIKMGSQKTVYELRVNWLTGRVSMSAL</sequence>
<dbReference type="STRING" id="51670.SAMN04488557_2000"/>
<evidence type="ECO:0000256" key="3">
    <source>
        <dbReference type="ARBA" id="ARBA00022475"/>
    </source>
</evidence>
<evidence type="ECO:0000313" key="14">
    <source>
        <dbReference type="Proteomes" id="UP000199423"/>
    </source>
</evidence>
<dbReference type="SUPFAM" id="SSF54523">
    <property type="entry name" value="Pili subunits"/>
    <property type="match status" value="1"/>
</dbReference>